<accession>A0A2P5P9L5</accession>
<organism evidence="3 4">
    <name type="scientific">Dehalogenimonas etheniformans</name>
    <dbReference type="NCBI Taxonomy" id="1536648"/>
    <lineage>
        <taxon>Bacteria</taxon>
        <taxon>Bacillati</taxon>
        <taxon>Chloroflexota</taxon>
        <taxon>Dehalococcoidia</taxon>
        <taxon>Dehalococcoidales</taxon>
        <taxon>Dehalococcoidaceae</taxon>
        <taxon>Dehalogenimonas</taxon>
    </lineage>
</organism>
<dbReference type="EMBL" id="JQAN02000006">
    <property type="protein sequence ID" value="PPD59003.1"/>
    <property type="molecule type" value="Genomic_DNA"/>
</dbReference>
<keyword evidence="2" id="KW-0472">Membrane</keyword>
<name>A0A2P5P9L5_9CHLR</name>
<evidence type="ECO:0000313" key="4">
    <source>
        <dbReference type="Proteomes" id="UP000235653"/>
    </source>
</evidence>
<evidence type="ECO:0000256" key="1">
    <source>
        <dbReference type="SAM" id="MobiDB-lite"/>
    </source>
</evidence>
<feature type="compositionally biased region" description="Basic and acidic residues" evidence="1">
    <location>
        <begin position="66"/>
        <end position="77"/>
    </location>
</feature>
<dbReference type="InterPro" id="IPR024623">
    <property type="entry name" value="YtxH"/>
</dbReference>
<keyword evidence="2" id="KW-1133">Transmembrane helix</keyword>
<comment type="caution">
    <text evidence="3">The sequence shown here is derived from an EMBL/GenBank/DDBJ whole genome shotgun (WGS) entry which is preliminary data.</text>
</comment>
<keyword evidence="2" id="KW-0812">Transmembrane</keyword>
<dbReference type="PANTHER" id="PTHR35792:SF1">
    <property type="entry name" value="SLL0268 PROTEIN"/>
    <property type="match status" value="1"/>
</dbReference>
<evidence type="ECO:0000313" key="3">
    <source>
        <dbReference type="EMBL" id="PPD59003.1"/>
    </source>
</evidence>
<dbReference type="PANTHER" id="PTHR35792">
    <property type="entry name" value="GENERAL STRESS PROTEIN"/>
    <property type="match status" value="1"/>
</dbReference>
<dbReference type="Pfam" id="PF12732">
    <property type="entry name" value="YtxH"/>
    <property type="match status" value="1"/>
</dbReference>
<reference evidence="3 4" key="1">
    <citation type="journal article" date="2017" name="ISME J.">
        <title>Grape pomace compost harbors organohalide-respiring Dehalogenimonas species with novel reductive dehalogenase genes.</title>
        <authorList>
            <person name="Yang Y."/>
            <person name="Higgins S.A."/>
            <person name="Yan J."/>
            <person name="Simsir B."/>
            <person name="Chourey K."/>
            <person name="Iyer R."/>
            <person name="Hettich R.L."/>
            <person name="Baldwin B."/>
            <person name="Ogles D.M."/>
            <person name="Loffler F.E."/>
        </authorList>
    </citation>
    <scope>NUCLEOTIDE SEQUENCE [LARGE SCALE GENOMIC DNA]</scope>
    <source>
        <strain evidence="3 4">GP</strain>
    </source>
</reference>
<dbReference type="Proteomes" id="UP000235653">
    <property type="component" value="Unassembled WGS sequence"/>
</dbReference>
<proteinExistence type="predicted"/>
<keyword evidence="4" id="KW-1185">Reference proteome</keyword>
<dbReference type="AlphaFoldDB" id="A0A2P5P9L5"/>
<dbReference type="RefSeq" id="WP_102330488.1">
    <property type="nucleotide sequence ID" value="NZ_CP058566.2"/>
</dbReference>
<evidence type="ECO:0000256" key="2">
    <source>
        <dbReference type="SAM" id="Phobius"/>
    </source>
</evidence>
<dbReference type="InterPro" id="IPR052928">
    <property type="entry name" value="Desiccation-related_membrane"/>
</dbReference>
<dbReference type="OrthoDB" id="9871069at2"/>
<feature type="region of interest" description="Disordered" evidence="1">
    <location>
        <begin position="55"/>
        <end position="77"/>
    </location>
</feature>
<feature type="transmembrane region" description="Helical" evidence="2">
    <location>
        <begin position="6"/>
        <end position="28"/>
    </location>
</feature>
<sequence length="77" mass="8061">MSNDSSGNFALGLLLGVAVGVGIGLLYAPQTGSATRSMLKEKAVELSERAEEFAENVREGAASAKRNLESRLPHGET</sequence>
<protein>
    <submittedName>
        <fullName evidence="3">YtxH domain-containing protein</fullName>
    </submittedName>
</protein>
<gene>
    <name evidence="3" type="ORF">JP09_003855</name>
</gene>